<evidence type="ECO:0000256" key="3">
    <source>
        <dbReference type="ARBA" id="ARBA00023163"/>
    </source>
</evidence>
<accession>A0A1M7TVK3</accession>
<dbReference type="InterPro" id="IPR011991">
    <property type="entry name" value="ArsR-like_HTH"/>
</dbReference>
<dbReference type="RefSeq" id="WP_072748168.1">
    <property type="nucleotide sequence ID" value="NZ_FOHL01000001.1"/>
</dbReference>
<keyword evidence="3" id="KW-0804">Transcription</keyword>
<dbReference type="GO" id="GO:0005829">
    <property type="term" value="C:cytosol"/>
    <property type="evidence" value="ECO:0007669"/>
    <property type="project" value="TreeGrafter"/>
</dbReference>
<dbReference type="AlphaFoldDB" id="A0A1M7TVK3"/>
<gene>
    <name evidence="5" type="ORF">SAMN05216200_110100</name>
</gene>
<dbReference type="PANTHER" id="PTHR30154">
    <property type="entry name" value="LEUCINE-RESPONSIVE REGULATORY PROTEIN"/>
    <property type="match status" value="1"/>
</dbReference>
<dbReference type="Gene3D" id="3.30.70.920">
    <property type="match status" value="1"/>
</dbReference>
<dbReference type="PANTHER" id="PTHR30154:SF34">
    <property type="entry name" value="TRANSCRIPTIONAL REGULATOR AZLB"/>
    <property type="match status" value="1"/>
</dbReference>
<dbReference type="InterPro" id="IPR019887">
    <property type="entry name" value="Tscrpt_reg_AsnC/Lrp_C"/>
</dbReference>
<dbReference type="Pfam" id="PF01037">
    <property type="entry name" value="AsnC_trans_reg"/>
    <property type="match status" value="1"/>
</dbReference>
<dbReference type="Gene3D" id="1.10.10.10">
    <property type="entry name" value="Winged helix-like DNA-binding domain superfamily/Winged helix DNA-binding domain"/>
    <property type="match status" value="1"/>
</dbReference>
<dbReference type="GO" id="GO:0043200">
    <property type="term" value="P:response to amino acid"/>
    <property type="evidence" value="ECO:0007669"/>
    <property type="project" value="TreeGrafter"/>
</dbReference>
<evidence type="ECO:0000313" key="5">
    <source>
        <dbReference type="EMBL" id="SHN74746.1"/>
    </source>
</evidence>
<dbReference type="STRING" id="1189325.SAMN04488119_101520"/>
<keyword evidence="6" id="KW-1185">Reference proteome</keyword>
<dbReference type="GO" id="GO:0006355">
    <property type="term" value="P:regulation of DNA-templated transcription"/>
    <property type="evidence" value="ECO:0007669"/>
    <property type="project" value="UniProtKB-ARBA"/>
</dbReference>
<dbReference type="CDD" id="cd00090">
    <property type="entry name" value="HTH_ARSR"/>
    <property type="match status" value="1"/>
</dbReference>
<dbReference type="EMBL" id="FRDL01000010">
    <property type="protein sequence ID" value="SHN74746.1"/>
    <property type="molecule type" value="Genomic_DNA"/>
</dbReference>
<dbReference type="SUPFAM" id="SSF54909">
    <property type="entry name" value="Dimeric alpha+beta barrel"/>
    <property type="match status" value="1"/>
</dbReference>
<dbReference type="GO" id="GO:0043565">
    <property type="term" value="F:sequence-specific DNA binding"/>
    <property type="evidence" value="ECO:0007669"/>
    <property type="project" value="InterPro"/>
</dbReference>
<evidence type="ECO:0000259" key="4">
    <source>
        <dbReference type="PROSITE" id="PS50956"/>
    </source>
</evidence>
<evidence type="ECO:0000313" key="6">
    <source>
        <dbReference type="Proteomes" id="UP000184066"/>
    </source>
</evidence>
<evidence type="ECO:0000256" key="1">
    <source>
        <dbReference type="ARBA" id="ARBA00023015"/>
    </source>
</evidence>
<dbReference type="Pfam" id="PF13412">
    <property type="entry name" value="HTH_24"/>
    <property type="match status" value="1"/>
</dbReference>
<dbReference type="SMART" id="SM00344">
    <property type="entry name" value="HTH_ASNC"/>
    <property type="match status" value="1"/>
</dbReference>
<dbReference type="Proteomes" id="UP000184066">
    <property type="component" value="Unassembled WGS sequence"/>
</dbReference>
<dbReference type="InterPro" id="IPR019888">
    <property type="entry name" value="Tscrpt_reg_AsnC-like"/>
</dbReference>
<dbReference type="PRINTS" id="PR00033">
    <property type="entry name" value="HTHASNC"/>
</dbReference>
<dbReference type="OrthoDB" id="9802341at2"/>
<keyword evidence="1" id="KW-0805">Transcription regulation</keyword>
<dbReference type="InterPro" id="IPR000485">
    <property type="entry name" value="AsnC-type_HTH_dom"/>
</dbReference>
<dbReference type="InterPro" id="IPR036390">
    <property type="entry name" value="WH_DNA-bd_sf"/>
</dbReference>
<proteinExistence type="predicted"/>
<protein>
    <submittedName>
        <fullName evidence="5">DNA-binding transcriptional regulator, Lrp family</fullName>
    </submittedName>
</protein>
<dbReference type="InterPro" id="IPR011008">
    <property type="entry name" value="Dimeric_a/b-barrel"/>
</dbReference>
<evidence type="ECO:0000256" key="2">
    <source>
        <dbReference type="ARBA" id="ARBA00023125"/>
    </source>
</evidence>
<organism evidence="5 6">
    <name type="scientific">Oceanicella actignis</name>
    <dbReference type="NCBI Taxonomy" id="1189325"/>
    <lineage>
        <taxon>Bacteria</taxon>
        <taxon>Pseudomonadati</taxon>
        <taxon>Pseudomonadota</taxon>
        <taxon>Alphaproteobacteria</taxon>
        <taxon>Rhodobacterales</taxon>
        <taxon>Paracoccaceae</taxon>
        <taxon>Oceanicella</taxon>
    </lineage>
</organism>
<keyword evidence="2 5" id="KW-0238">DNA-binding</keyword>
<dbReference type="InterPro" id="IPR036388">
    <property type="entry name" value="WH-like_DNA-bd_sf"/>
</dbReference>
<reference evidence="5 6" key="1">
    <citation type="submission" date="2016-12" db="EMBL/GenBank/DDBJ databases">
        <authorList>
            <person name="Song W.-J."/>
            <person name="Kurnit D.M."/>
        </authorList>
    </citation>
    <scope>NUCLEOTIDE SEQUENCE [LARGE SCALE GENOMIC DNA]</scope>
    <source>
        <strain evidence="5 6">CGMCC 1.10808</strain>
    </source>
</reference>
<dbReference type="PROSITE" id="PS50956">
    <property type="entry name" value="HTH_ASNC_2"/>
    <property type="match status" value="1"/>
</dbReference>
<feature type="domain" description="HTH asnC-type" evidence="4">
    <location>
        <begin position="6"/>
        <end position="67"/>
    </location>
</feature>
<name>A0A1M7TVK3_9RHOB</name>
<sequence>MTAPKLDSADRALLRLLQTDARLSNAELAERAGLSPSACWRRVRALEEAGVIRRHVAELDPARAGIGFRAIVHVSLIRHVKENAEAFARAVAARPEVRDCWSTTGEADYHLHVACADLAAYNAFLEMLFELPGVSNVRTNLILRDVKTGGPLPL</sequence>
<dbReference type="SUPFAM" id="SSF46785">
    <property type="entry name" value="Winged helix' DNA-binding domain"/>
    <property type="match status" value="1"/>
</dbReference>